<evidence type="ECO:0000256" key="3">
    <source>
        <dbReference type="ARBA" id="ARBA00022630"/>
    </source>
</evidence>
<keyword evidence="10" id="KW-1185">Reference proteome</keyword>
<dbReference type="PANTHER" id="PTHR11552">
    <property type="entry name" value="GLUCOSE-METHANOL-CHOLINE GMC OXIDOREDUCTASE"/>
    <property type="match status" value="1"/>
</dbReference>
<dbReference type="RefSeq" id="WP_164624284.1">
    <property type="nucleotide sequence ID" value="NZ_JAAIVJ010000003.1"/>
</dbReference>
<proteinExistence type="inferred from homology"/>
<accession>A0A6M0QSZ4</accession>
<dbReference type="SUPFAM" id="SSF51905">
    <property type="entry name" value="FAD/NAD(P)-binding domain"/>
    <property type="match status" value="1"/>
</dbReference>
<dbReference type="InterPro" id="IPR036188">
    <property type="entry name" value="FAD/NAD-bd_sf"/>
</dbReference>
<dbReference type="SUPFAM" id="SSF54373">
    <property type="entry name" value="FAD-linked reductases, C-terminal domain"/>
    <property type="match status" value="1"/>
</dbReference>
<dbReference type="GO" id="GO:0050660">
    <property type="term" value="F:flavin adenine dinucleotide binding"/>
    <property type="evidence" value="ECO:0007669"/>
    <property type="project" value="InterPro"/>
</dbReference>
<dbReference type="Pfam" id="PF00732">
    <property type="entry name" value="GMC_oxred_N"/>
    <property type="match status" value="1"/>
</dbReference>
<dbReference type="PANTHER" id="PTHR11552:SF147">
    <property type="entry name" value="CHOLINE DEHYDROGENASE, MITOCHONDRIAL"/>
    <property type="match status" value="1"/>
</dbReference>
<feature type="binding site" evidence="5">
    <location>
        <position position="223"/>
    </location>
    <ligand>
        <name>FAD</name>
        <dbReference type="ChEBI" id="CHEBI:57692"/>
    </ligand>
</feature>
<keyword evidence="3 6" id="KW-0285">Flavoprotein</keyword>
<comment type="cofactor">
    <cofactor evidence="1 5">
        <name>FAD</name>
        <dbReference type="ChEBI" id="CHEBI:57692"/>
    </cofactor>
</comment>
<dbReference type="EMBL" id="JAAIVJ010000003">
    <property type="protein sequence ID" value="NEY90141.1"/>
    <property type="molecule type" value="Genomic_DNA"/>
</dbReference>
<feature type="domain" description="Glucose-methanol-choline oxidoreductase N-terminal" evidence="7">
    <location>
        <begin position="84"/>
        <end position="107"/>
    </location>
</feature>
<dbReference type="InterPro" id="IPR012132">
    <property type="entry name" value="GMC_OxRdtase"/>
</dbReference>
<sequence length="527" mass="56315">MSVEGSFDYVIVGAGSSGAVLANRLSADPRVSVCLIEAGPADRSPFITVPLGVMKLSKDARLNWLYTSAPQVALDGREVSIPRGKVLGGSSAINGMIYIRGHRADYDGWAAAGCTGWGYDEVLPFFRRSEDNRRDGIDPQHHGRGGELAVSDLRDANPVDRDFIAAAEQLQFRPCPDFNVAEPEGMGIYQVTQAAGKRHSTARAFLAPIKARANLHILTGAEVLGLVLAGKRATGVTLRRAGQTETVTARGEVILSAGAIGSPDILLRSGIGGGLAHDLPGVGQNLQDHVDCMVICQSRSRTPYGISVAALPRLALEGARWVFGNRGMLASNMVEAGGFVRTSPAEPRPDIQFHIIPGRKSHRGRMVEYGHGVSVHTCVLRPDSRGSVTRGGADGPPRIDLGLLTDDRDMQRLLKGVRLARQILRQGPMARHGLTEIIPGDNVESEAELRAYIRANARTVYHPVGTCAMGTGPMAVTDPRLRVHGLQGLRVVDASIMPTIVSGNTNAPAIMIAEKAAEMILEDRRTA</sequence>
<dbReference type="GO" id="GO:0016614">
    <property type="term" value="F:oxidoreductase activity, acting on CH-OH group of donors"/>
    <property type="evidence" value="ECO:0007669"/>
    <property type="project" value="InterPro"/>
</dbReference>
<protein>
    <recommendedName>
        <fullName evidence="7 8">Glucose-methanol-choline oxidoreductase N-terminal domain-containing protein</fullName>
    </recommendedName>
</protein>
<dbReference type="Gene3D" id="3.30.560.10">
    <property type="entry name" value="Glucose Oxidase, domain 3"/>
    <property type="match status" value="1"/>
</dbReference>
<evidence type="ECO:0000313" key="10">
    <source>
        <dbReference type="Proteomes" id="UP000477782"/>
    </source>
</evidence>
<evidence type="ECO:0000256" key="6">
    <source>
        <dbReference type="RuleBase" id="RU003968"/>
    </source>
</evidence>
<evidence type="ECO:0000256" key="4">
    <source>
        <dbReference type="ARBA" id="ARBA00022827"/>
    </source>
</evidence>
<dbReference type="PROSITE" id="PS00624">
    <property type="entry name" value="GMC_OXRED_2"/>
    <property type="match status" value="1"/>
</dbReference>
<feature type="domain" description="Glucose-methanol-choline oxidoreductase N-terminal" evidence="8">
    <location>
        <begin position="258"/>
        <end position="272"/>
    </location>
</feature>
<dbReference type="InterPro" id="IPR000172">
    <property type="entry name" value="GMC_OxRdtase_N"/>
</dbReference>
<organism evidence="9 10">
    <name type="scientific">Tabrizicola oligotrophica</name>
    <dbReference type="NCBI Taxonomy" id="2710650"/>
    <lineage>
        <taxon>Bacteria</taxon>
        <taxon>Pseudomonadati</taxon>
        <taxon>Pseudomonadota</taxon>
        <taxon>Alphaproteobacteria</taxon>
        <taxon>Rhodobacterales</taxon>
        <taxon>Paracoccaceae</taxon>
        <taxon>Tabrizicola</taxon>
    </lineage>
</organism>
<dbReference type="Pfam" id="PF05199">
    <property type="entry name" value="GMC_oxred_C"/>
    <property type="match status" value="1"/>
</dbReference>
<dbReference type="PROSITE" id="PS00623">
    <property type="entry name" value="GMC_OXRED_1"/>
    <property type="match status" value="1"/>
</dbReference>
<evidence type="ECO:0000313" key="9">
    <source>
        <dbReference type="EMBL" id="NEY90141.1"/>
    </source>
</evidence>
<feature type="binding site" evidence="5">
    <location>
        <position position="86"/>
    </location>
    <ligand>
        <name>FAD</name>
        <dbReference type="ChEBI" id="CHEBI:57692"/>
    </ligand>
</feature>
<dbReference type="AlphaFoldDB" id="A0A6M0QSZ4"/>
<comment type="caution">
    <text evidence="9">The sequence shown here is derived from an EMBL/GenBank/DDBJ whole genome shotgun (WGS) entry which is preliminary data.</text>
</comment>
<evidence type="ECO:0000256" key="1">
    <source>
        <dbReference type="ARBA" id="ARBA00001974"/>
    </source>
</evidence>
<evidence type="ECO:0000256" key="2">
    <source>
        <dbReference type="ARBA" id="ARBA00010790"/>
    </source>
</evidence>
<evidence type="ECO:0000259" key="7">
    <source>
        <dbReference type="PROSITE" id="PS00623"/>
    </source>
</evidence>
<name>A0A6M0QSZ4_9RHOB</name>
<dbReference type="Proteomes" id="UP000477782">
    <property type="component" value="Unassembled WGS sequence"/>
</dbReference>
<dbReference type="Gene3D" id="3.50.50.60">
    <property type="entry name" value="FAD/NAD(P)-binding domain"/>
    <property type="match status" value="1"/>
</dbReference>
<reference evidence="9 10" key="1">
    <citation type="submission" date="2020-02" db="EMBL/GenBank/DDBJ databases">
        <authorList>
            <person name="Chen W.-M."/>
        </authorList>
    </citation>
    <scope>NUCLEOTIDE SEQUENCE [LARGE SCALE GENOMIC DNA]</scope>
    <source>
        <strain evidence="9 10">KMS-5</strain>
    </source>
</reference>
<dbReference type="InterPro" id="IPR007867">
    <property type="entry name" value="GMC_OxRtase_C"/>
</dbReference>
<dbReference type="PIRSF" id="PIRSF000137">
    <property type="entry name" value="Alcohol_oxidase"/>
    <property type="match status" value="1"/>
</dbReference>
<evidence type="ECO:0000256" key="5">
    <source>
        <dbReference type="PIRSR" id="PIRSR000137-2"/>
    </source>
</evidence>
<keyword evidence="4 5" id="KW-0274">FAD</keyword>
<gene>
    <name evidence="9" type="ORF">G4Z14_07490</name>
</gene>
<comment type="similarity">
    <text evidence="2 6">Belongs to the GMC oxidoreductase family.</text>
</comment>
<evidence type="ECO:0000259" key="8">
    <source>
        <dbReference type="PROSITE" id="PS00624"/>
    </source>
</evidence>